<accession>A0A0A8ZLZ9</accession>
<proteinExistence type="predicted"/>
<dbReference type="AlphaFoldDB" id="A0A0A8ZLZ9"/>
<reference evidence="1" key="1">
    <citation type="submission" date="2014-09" db="EMBL/GenBank/DDBJ databases">
        <authorList>
            <person name="Magalhaes I.L.F."/>
            <person name="Oliveira U."/>
            <person name="Santos F.R."/>
            <person name="Vidigal T.H.D.A."/>
            <person name="Brescovit A.D."/>
            <person name="Santos A.J."/>
        </authorList>
    </citation>
    <scope>NUCLEOTIDE SEQUENCE</scope>
    <source>
        <tissue evidence="1">Shoot tissue taken approximately 20 cm above the soil surface</tissue>
    </source>
</reference>
<name>A0A0A8ZLZ9_ARUDO</name>
<organism evidence="1">
    <name type="scientific">Arundo donax</name>
    <name type="common">Giant reed</name>
    <name type="synonym">Donax arundinaceus</name>
    <dbReference type="NCBI Taxonomy" id="35708"/>
    <lineage>
        <taxon>Eukaryota</taxon>
        <taxon>Viridiplantae</taxon>
        <taxon>Streptophyta</taxon>
        <taxon>Embryophyta</taxon>
        <taxon>Tracheophyta</taxon>
        <taxon>Spermatophyta</taxon>
        <taxon>Magnoliopsida</taxon>
        <taxon>Liliopsida</taxon>
        <taxon>Poales</taxon>
        <taxon>Poaceae</taxon>
        <taxon>PACMAD clade</taxon>
        <taxon>Arundinoideae</taxon>
        <taxon>Arundineae</taxon>
        <taxon>Arundo</taxon>
    </lineage>
</organism>
<protein>
    <submittedName>
        <fullName evidence="1">Uncharacterized protein</fullName>
    </submittedName>
</protein>
<reference evidence="1" key="2">
    <citation type="journal article" date="2015" name="Data Brief">
        <title>Shoot transcriptome of the giant reed, Arundo donax.</title>
        <authorList>
            <person name="Barrero R.A."/>
            <person name="Guerrero F.D."/>
            <person name="Moolhuijzen P."/>
            <person name="Goolsby J.A."/>
            <person name="Tidwell J."/>
            <person name="Bellgard S.E."/>
            <person name="Bellgard M.I."/>
        </authorList>
    </citation>
    <scope>NUCLEOTIDE SEQUENCE</scope>
    <source>
        <tissue evidence="1">Shoot tissue taken approximately 20 cm above the soil surface</tissue>
    </source>
</reference>
<sequence length="25" mass="3054">MRLILKNHGEFNQEVMIFLDVKYSQ</sequence>
<evidence type="ECO:0000313" key="1">
    <source>
        <dbReference type="EMBL" id="JAD35872.1"/>
    </source>
</evidence>
<dbReference type="EMBL" id="GBRH01262023">
    <property type="protein sequence ID" value="JAD35872.1"/>
    <property type="molecule type" value="Transcribed_RNA"/>
</dbReference>